<proteinExistence type="predicted"/>
<sequence length="53" mass="5721">MIFSRILFDLATRNVRLHFLRSLLAAVGIVIGVLAITAMGMMGSTLQLSVSSQ</sequence>
<evidence type="ECO:0000256" key="1">
    <source>
        <dbReference type="SAM" id="Phobius"/>
    </source>
</evidence>
<keyword evidence="1" id="KW-0472">Membrane</keyword>
<name>A0A831M1P6_9EURY</name>
<accession>A0A831M1P6</accession>
<feature type="transmembrane region" description="Helical" evidence="1">
    <location>
        <begin position="20"/>
        <end position="42"/>
    </location>
</feature>
<evidence type="ECO:0000313" key="2">
    <source>
        <dbReference type="EMBL" id="HDS63823.1"/>
    </source>
</evidence>
<keyword evidence="1" id="KW-1133">Transmembrane helix</keyword>
<dbReference type="EMBL" id="DSBY01000276">
    <property type="protein sequence ID" value="HDS63823.1"/>
    <property type="molecule type" value="Genomic_DNA"/>
</dbReference>
<dbReference type="Proteomes" id="UP000885648">
    <property type="component" value="Unassembled WGS sequence"/>
</dbReference>
<organism evidence="2">
    <name type="scientific">Methanofollis liminatans</name>
    <dbReference type="NCBI Taxonomy" id="2201"/>
    <lineage>
        <taxon>Archaea</taxon>
        <taxon>Methanobacteriati</taxon>
        <taxon>Methanobacteriota</taxon>
        <taxon>Stenosarchaea group</taxon>
        <taxon>Methanomicrobia</taxon>
        <taxon>Methanomicrobiales</taxon>
        <taxon>Methanomicrobiaceae</taxon>
        <taxon>Methanofollis</taxon>
    </lineage>
</organism>
<reference evidence="2" key="1">
    <citation type="journal article" date="2020" name="mSystems">
        <title>Genome- and Community-Level Interaction Insights into Carbon Utilization and Element Cycling Functions of Hydrothermarchaeota in Hydrothermal Sediment.</title>
        <authorList>
            <person name="Zhou Z."/>
            <person name="Liu Y."/>
            <person name="Xu W."/>
            <person name="Pan J."/>
            <person name="Luo Z.H."/>
            <person name="Li M."/>
        </authorList>
    </citation>
    <scope>NUCLEOTIDE SEQUENCE</scope>
    <source>
        <strain evidence="2">SpSt-1183</strain>
    </source>
</reference>
<feature type="non-terminal residue" evidence="2">
    <location>
        <position position="53"/>
    </location>
</feature>
<gene>
    <name evidence="2" type="ORF">ENN52_06855</name>
</gene>
<keyword evidence="1" id="KW-0812">Transmembrane</keyword>
<dbReference type="AlphaFoldDB" id="A0A831M1P6"/>
<comment type="caution">
    <text evidence="2">The sequence shown here is derived from an EMBL/GenBank/DDBJ whole genome shotgun (WGS) entry which is preliminary data.</text>
</comment>
<protein>
    <submittedName>
        <fullName evidence="2">ABC transporter permease</fullName>
    </submittedName>
</protein>